<sequence>MSNNGLAILAMAAAYVQQAESIEEVPRFAIRRARSSDISLLESVERSAAQLFRTVNLGFLADGPTLDPAVLTGMAKSNHLWIAVNDWDQPIGFLGGENFEGNFHLVEVSVARDFQGRGVGKALVSNMMEQVRKEGYKTITLTTYRDVPWNGYWYAKMGFVEVYAQAMGRKYLDIMVQEGKQGLDQASRPVSGLRDFPVGRNAHRDSPASATRAHQHGS</sequence>
<evidence type="ECO:0000259" key="4">
    <source>
        <dbReference type="PROSITE" id="PS51186"/>
    </source>
</evidence>
<dbReference type="AlphaFoldDB" id="A0A8H8U4J9"/>
<feature type="region of interest" description="Disordered" evidence="3">
    <location>
        <begin position="185"/>
        <end position="218"/>
    </location>
</feature>
<dbReference type="PANTHER" id="PTHR43800:SF1">
    <property type="entry name" value="PEPTIDYL-LYSINE N-ACETYLTRANSFERASE YJAB"/>
    <property type="match status" value="1"/>
</dbReference>
<dbReference type="Pfam" id="PF13508">
    <property type="entry name" value="Acetyltransf_7"/>
    <property type="match status" value="1"/>
</dbReference>
<dbReference type="CDD" id="cd04301">
    <property type="entry name" value="NAT_SF"/>
    <property type="match status" value="1"/>
</dbReference>
<evidence type="ECO:0000256" key="2">
    <source>
        <dbReference type="ARBA" id="ARBA00023315"/>
    </source>
</evidence>
<comment type="caution">
    <text evidence="5">The sequence shown here is derived from an EMBL/GenBank/DDBJ whole genome shotgun (WGS) entry which is preliminary data.</text>
</comment>
<dbReference type="GO" id="GO:0016747">
    <property type="term" value="F:acyltransferase activity, transferring groups other than amino-acyl groups"/>
    <property type="evidence" value="ECO:0007669"/>
    <property type="project" value="InterPro"/>
</dbReference>
<keyword evidence="2" id="KW-0012">Acyltransferase</keyword>
<dbReference type="OrthoDB" id="2744543at2759"/>
<reference evidence="5 6" key="1">
    <citation type="submission" date="2018-05" db="EMBL/GenBank/DDBJ databases">
        <title>Genome sequencing and assembly of the regulated plant pathogen Lachnellula willkommii and related sister species for the development of diagnostic species identification markers.</title>
        <authorList>
            <person name="Giroux E."/>
            <person name="Bilodeau G."/>
        </authorList>
    </citation>
    <scope>NUCLEOTIDE SEQUENCE [LARGE SCALE GENOMIC DNA]</scope>
    <source>
        <strain evidence="5 6">CBS 185.66</strain>
    </source>
</reference>
<organism evidence="5 6">
    <name type="scientific">Lachnellula hyalina</name>
    <dbReference type="NCBI Taxonomy" id="1316788"/>
    <lineage>
        <taxon>Eukaryota</taxon>
        <taxon>Fungi</taxon>
        <taxon>Dikarya</taxon>
        <taxon>Ascomycota</taxon>
        <taxon>Pezizomycotina</taxon>
        <taxon>Leotiomycetes</taxon>
        <taxon>Helotiales</taxon>
        <taxon>Lachnaceae</taxon>
        <taxon>Lachnellula</taxon>
    </lineage>
</organism>
<dbReference type="RefSeq" id="XP_031009069.1">
    <property type="nucleotide sequence ID" value="XM_031145649.1"/>
</dbReference>
<dbReference type="GeneID" id="41980856"/>
<dbReference type="EMBL" id="QGMH01000009">
    <property type="protein sequence ID" value="TVY30283.1"/>
    <property type="molecule type" value="Genomic_DNA"/>
</dbReference>
<gene>
    <name evidence="5" type="ORF">LHYA1_G000658</name>
</gene>
<protein>
    <submittedName>
        <fullName evidence="5">Acetyltransferase</fullName>
    </submittedName>
</protein>
<dbReference type="InterPro" id="IPR000182">
    <property type="entry name" value="GNAT_dom"/>
</dbReference>
<keyword evidence="6" id="KW-1185">Reference proteome</keyword>
<dbReference type="SUPFAM" id="SSF55729">
    <property type="entry name" value="Acyl-CoA N-acyltransferases (Nat)"/>
    <property type="match status" value="1"/>
</dbReference>
<dbReference type="Gene3D" id="3.40.630.30">
    <property type="match status" value="1"/>
</dbReference>
<feature type="domain" description="N-acetyltransferase" evidence="4">
    <location>
        <begin position="28"/>
        <end position="180"/>
    </location>
</feature>
<evidence type="ECO:0000313" key="6">
    <source>
        <dbReference type="Proteomes" id="UP000431533"/>
    </source>
</evidence>
<name>A0A8H8U4J9_9HELO</name>
<evidence type="ECO:0000313" key="5">
    <source>
        <dbReference type="EMBL" id="TVY30283.1"/>
    </source>
</evidence>
<keyword evidence="1 5" id="KW-0808">Transferase</keyword>
<dbReference type="InterPro" id="IPR016181">
    <property type="entry name" value="Acyl_CoA_acyltransferase"/>
</dbReference>
<dbReference type="PROSITE" id="PS51186">
    <property type="entry name" value="GNAT"/>
    <property type="match status" value="1"/>
</dbReference>
<dbReference type="Proteomes" id="UP000431533">
    <property type="component" value="Unassembled WGS sequence"/>
</dbReference>
<evidence type="ECO:0000256" key="1">
    <source>
        <dbReference type="ARBA" id="ARBA00022679"/>
    </source>
</evidence>
<proteinExistence type="predicted"/>
<evidence type="ECO:0000256" key="3">
    <source>
        <dbReference type="SAM" id="MobiDB-lite"/>
    </source>
</evidence>
<dbReference type="PANTHER" id="PTHR43800">
    <property type="entry name" value="PEPTIDYL-LYSINE N-ACETYLTRANSFERASE YJAB"/>
    <property type="match status" value="1"/>
</dbReference>
<accession>A0A8H8U4J9</accession>